<gene>
    <name evidence="1" type="ORF">BXY39_2024</name>
</gene>
<evidence type="ECO:0000313" key="1">
    <source>
        <dbReference type="EMBL" id="RMB07930.1"/>
    </source>
</evidence>
<name>A0A3M0CHD4_9PROT</name>
<reference evidence="1 2" key="1">
    <citation type="submission" date="2018-10" db="EMBL/GenBank/DDBJ databases">
        <title>Genomic Encyclopedia of Archaeal and Bacterial Type Strains, Phase II (KMG-II): from individual species to whole genera.</title>
        <authorList>
            <person name="Goeker M."/>
        </authorList>
    </citation>
    <scope>NUCLEOTIDE SEQUENCE [LARGE SCALE GENOMIC DNA]</scope>
    <source>
        <strain evidence="1 2">DSM 25217</strain>
    </source>
</reference>
<comment type="caution">
    <text evidence="1">The sequence shown here is derived from an EMBL/GenBank/DDBJ whole genome shotgun (WGS) entry which is preliminary data.</text>
</comment>
<sequence>MSVGLNSLGDHYGISGLGDLFDGLFSSSDDELKDILKELDQIASDVSEIKQRLDRLALYVENMKVVEYYTKIESSFEDVIALSQQRSKKGTDLKKLRDNMARVAKDMADPTNGIKNVCDEMSAFLVGNDVNDVAFVSEIAKSNVDKTFVPYYMSVRTACAKYALAYHKAIACVRWMAALSKVKDVDFGFVTDAEWIRDIEAHIHALSHAFTKEIPMSAERIFNHLNDLPTHGTTAHPTFRVDNAFPAWPSGVRVRISSAKYRSKKLNIKMLKFRREDPILAVRADDDDPGGVTFYLAPVTPFHYASVKYDGKPEDKDKDIHFCLFWFQDILGNAHHMLGNSKGILCAQNWNSGTAGGETVYPPRFQLYLNHDGTFSLQWYSDRSSGYGETHHAGHFPKIERLDKSPLREIPFFFEEIEDELNDMVYSDDGDSKKFDRSSEEQKFILQIS</sequence>
<keyword evidence="2" id="KW-1185">Reference proteome</keyword>
<dbReference type="EMBL" id="REFR01000011">
    <property type="protein sequence ID" value="RMB07930.1"/>
    <property type="molecule type" value="Genomic_DNA"/>
</dbReference>
<dbReference type="Proteomes" id="UP000271227">
    <property type="component" value="Unassembled WGS sequence"/>
</dbReference>
<accession>A0A3M0CHD4</accession>
<evidence type="ECO:0000313" key="2">
    <source>
        <dbReference type="Proteomes" id="UP000271227"/>
    </source>
</evidence>
<organism evidence="1 2">
    <name type="scientific">Eilatimonas milleporae</name>
    <dbReference type="NCBI Taxonomy" id="911205"/>
    <lineage>
        <taxon>Bacteria</taxon>
        <taxon>Pseudomonadati</taxon>
        <taxon>Pseudomonadota</taxon>
        <taxon>Alphaproteobacteria</taxon>
        <taxon>Kordiimonadales</taxon>
        <taxon>Kordiimonadaceae</taxon>
        <taxon>Eilatimonas</taxon>
    </lineage>
</organism>
<proteinExistence type="predicted"/>
<protein>
    <submittedName>
        <fullName evidence="1">Uncharacterized protein</fullName>
    </submittedName>
</protein>
<dbReference type="InParanoid" id="A0A3M0CHD4"/>
<dbReference type="AlphaFoldDB" id="A0A3M0CHD4"/>